<proteinExistence type="predicted"/>
<sequence length="119" mass="13306">MYFEAIESGRLPGDILDDIPCKYVNGTLICEVRDYRKCASEQGSSTPSVDGIPIVDKVCLRMSLENVVKDIPLISDNSWTYGDLMEVESRILKALQPQLCLDPTPKLDRLCNNSILTKI</sequence>
<dbReference type="EMBL" id="CAADRP010001963">
    <property type="protein sequence ID" value="VFU57909.1"/>
    <property type="molecule type" value="Genomic_DNA"/>
</dbReference>
<organism evidence="2">
    <name type="scientific">Salix viminalis</name>
    <name type="common">Common osier</name>
    <name type="synonym">Basket willow</name>
    <dbReference type="NCBI Taxonomy" id="40686"/>
    <lineage>
        <taxon>Eukaryota</taxon>
        <taxon>Viridiplantae</taxon>
        <taxon>Streptophyta</taxon>
        <taxon>Embryophyta</taxon>
        <taxon>Tracheophyta</taxon>
        <taxon>Spermatophyta</taxon>
        <taxon>Magnoliopsida</taxon>
        <taxon>eudicotyledons</taxon>
        <taxon>Gunneridae</taxon>
        <taxon>Pentapetalae</taxon>
        <taxon>rosids</taxon>
        <taxon>fabids</taxon>
        <taxon>Malpighiales</taxon>
        <taxon>Salicaceae</taxon>
        <taxon>Saliceae</taxon>
        <taxon>Salix</taxon>
    </lineage>
</organism>
<evidence type="ECO:0000259" key="1">
    <source>
        <dbReference type="Pfam" id="PF12090"/>
    </source>
</evidence>
<dbReference type="AlphaFoldDB" id="A0A6N2MU05"/>
<dbReference type="GO" id="GO:0006357">
    <property type="term" value="P:regulation of transcription by RNA polymerase II"/>
    <property type="evidence" value="ECO:0007669"/>
    <property type="project" value="TreeGrafter"/>
</dbReference>
<dbReference type="GO" id="GO:0000124">
    <property type="term" value="C:SAGA complex"/>
    <property type="evidence" value="ECO:0007669"/>
    <property type="project" value="InterPro"/>
</dbReference>
<dbReference type="Pfam" id="PF12090">
    <property type="entry name" value="Spt20_SEP"/>
    <property type="match status" value="1"/>
</dbReference>
<accession>A0A6N2MU05</accession>
<name>A0A6N2MU05_SALVM</name>
<evidence type="ECO:0000313" key="2">
    <source>
        <dbReference type="EMBL" id="VFU57909.1"/>
    </source>
</evidence>
<protein>
    <recommendedName>
        <fullName evidence="1">Spt20-like SEP domain-containing protein</fullName>
    </recommendedName>
</protein>
<dbReference type="PANTHER" id="PTHR13526:SF8">
    <property type="entry name" value="TRANSCRIPTION FACTOR SPT20 HOMOLOG"/>
    <property type="match status" value="1"/>
</dbReference>
<gene>
    <name evidence="2" type="ORF">SVIM_LOCUS419905</name>
</gene>
<feature type="domain" description="Spt20-like SEP" evidence="1">
    <location>
        <begin position="4"/>
        <end position="110"/>
    </location>
</feature>
<dbReference type="InterPro" id="IPR021950">
    <property type="entry name" value="Spt20"/>
</dbReference>
<dbReference type="InterPro" id="IPR046468">
    <property type="entry name" value="Spt20-like_SEP"/>
</dbReference>
<reference evidence="2" key="1">
    <citation type="submission" date="2019-03" db="EMBL/GenBank/DDBJ databases">
        <authorList>
            <person name="Mank J."/>
            <person name="Almeida P."/>
        </authorList>
    </citation>
    <scope>NUCLEOTIDE SEQUENCE</scope>
    <source>
        <strain evidence="2">78183</strain>
    </source>
</reference>
<dbReference type="GO" id="GO:0003712">
    <property type="term" value="F:transcription coregulator activity"/>
    <property type="evidence" value="ECO:0007669"/>
    <property type="project" value="InterPro"/>
</dbReference>
<dbReference type="PANTHER" id="PTHR13526">
    <property type="entry name" value="TRANSCRIPTION FACTOR SPT20 HOMOLOG"/>
    <property type="match status" value="1"/>
</dbReference>